<reference evidence="2 3" key="1">
    <citation type="submission" date="2021-03" db="EMBL/GenBank/DDBJ databases">
        <title>Fibrella sp. HMF5036 genome sequencing and assembly.</title>
        <authorList>
            <person name="Kang H."/>
            <person name="Kim H."/>
            <person name="Bae S."/>
            <person name="Joh K."/>
        </authorList>
    </citation>
    <scope>NUCLEOTIDE SEQUENCE [LARGE SCALE GENOMIC DNA]</scope>
    <source>
        <strain evidence="2 3">HMF5036</strain>
    </source>
</reference>
<name>A0A939GC51_9BACT</name>
<protein>
    <recommendedName>
        <fullName evidence="1">YhcG N-terminal domain-containing protein</fullName>
    </recommendedName>
</protein>
<dbReference type="AlphaFoldDB" id="A0A939GC51"/>
<dbReference type="Pfam" id="PF17761">
    <property type="entry name" value="DUF1016_N"/>
    <property type="match status" value="1"/>
</dbReference>
<gene>
    <name evidence="2" type="ORF">J2I48_21905</name>
</gene>
<evidence type="ECO:0000259" key="1">
    <source>
        <dbReference type="Pfam" id="PF17761"/>
    </source>
</evidence>
<evidence type="ECO:0000313" key="2">
    <source>
        <dbReference type="EMBL" id="MBO0933678.1"/>
    </source>
</evidence>
<dbReference type="PANTHER" id="PTHR30547:SF5">
    <property type="entry name" value="NUCLEASE YHCG-RELATED"/>
    <property type="match status" value="1"/>
</dbReference>
<dbReference type="PANTHER" id="PTHR30547">
    <property type="entry name" value="UNCHARACTERIZED PROTEIN YHCG-RELATED"/>
    <property type="match status" value="1"/>
</dbReference>
<dbReference type="InterPro" id="IPR041527">
    <property type="entry name" value="YhcG_N"/>
</dbReference>
<evidence type="ECO:0000313" key="3">
    <source>
        <dbReference type="Proteomes" id="UP000664795"/>
    </source>
</evidence>
<comment type="caution">
    <text evidence="2">The sequence shown here is derived from an EMBL/GenBank/DDBJ whole genome shotgun (WGS) entry which is preliminary data.</text>
</comment>
<feature type="domain" description="YhcG N-terminal" evidence="1">
    <location>
        <begin position="2"/>
        <end position="125"/>
    </location>
</feature>
<accession>A0A939GC51</accession>
<organism evidence="2 3">
    <name type="scientific">Fibrella aquatilis</name>
    <dbReference type="NCBI Taxonomy" id="2817059"/>
    <lineage>
        <taxon>Bacteria</taxon>
        <taxon>Pseudomonadati</taxon>
        <taxon>Bacteroidota</taxon>
        <taxon>Cytophagia</taxon>
        <taxon>Cytophagales</taxon>
        <taxon>Spirosomataceae</taxon>
        <taxon>Fibrella</taxon>
    </lineage>
</organism>
<dbReference type="EMBL" id="JAFMYU010000021">
    <property type="protein sequence ID" value="MBO0933678.1"/>
    <property type="molecule type" value="Genomic_DNA"/>
</dbReference>
<sequence length="163" mass="19142">MVTTVNLVMVHTYFEIGRAIVEDEQHGNARATYGKSVLKEISQELTGQFGKGFSVDNLENMRQFYLVYSISETVSRKFVLSWSHYLILMRIDNPDQRSFYEIESAAGSWSLRELQRQIDSALYERLALSRDKQRVKELNKLYLPDKQLLQQKLLEWTAHFDNE</sequence>
<proteinExistence type="predicted"/>
<dbReference type="InterPro" id="IPR053148">
    <property type="entry name" value="PD-DEXK-like_domain"/>
</dbReference>
<keyword evidence="3" id="KW-1185">Reference proteome</keyword>
<dbReference type="Proteomes" id="UP000664795">
    <property type="component" value="Unassembled WGS sequence"/>
</dbReference>